<dbReference type="AlphaFoldDB" id="A0A085WKT2"/>
<dbReference type="SUPFAM" id="SSF82171">
    <property type="entry name" value="DPP6 N-terminal domain-like"/>
    <property type="match status" value="1"/>
</dbReference>
<dbReference type="EMBL" id="JMCB01000006">
    <property type="protein sequence ID" value="KFE68295.1"/>
    <property type="molecule type" value="Genomic_DNA"/>
</dbReference>
<comment type="caution">
    <text evidence="2">The sequence shown here is derived from an EMBL/GenBank/DDBJ whole genome shotgun (WGS) entry which is preliminary data.</text>
</comment>
<proteinExistence type="predicted"/>
<name>A0A085WKT2_9BACT</name>
<dbReference type="Gene3D" id="2.120.10.30">
    <property type="entry name" value="TolB, C-terminal domain"/>
    <property type="match status" value="1"/>
</dbReference>
<gene>
    <name evidence="2" type="ORF">DB31_7532</name>
</gene>
<dbReference type="OrthoDB" id="5379836at2"/>
<evidence type="ECO:0000313" key="2">
    <source>
        <dbReference type="EMBL" id="KFE68295.1"/>
    </source>
</evidence>
<dbReference type="Proteomes" id="UP000028725">
    <property type="component" value="Unassembled WGS sequence"/>
</dbReference>
<evidence type="ECO:0000256" key="1">
    <source>
        <dbReference type="SAM" id="MobiDB-lite"/>
    </source>
</evidence>
<accession>A0A085WKT2</accession>
<reference evidence="2 3" key="1">
    <citation type="submission" date="2014-04" db="EMBL/GenBank/DDBJ databases">
        <title>Genome assembly of Hyalangium minutum DSM 14724.</title>
        <authorList>
            <person name="Sharma G."/>
            <person name="Subramanian S."/>
        </authorList>
    </citation>
    <scope>NUCLEOTIDE SEQUENCE [LARGE SCALE GENOMIC DNA]</scope>
    <source>
        <strain evidence="2 3">DSM 14724</strain>
    </source>
</reference>
<organism evidence="2 3">
    <name type="scientific">Hyalangium minutum</name>
    <dbReference type="NCBI Taxonomy" id="394096"/>
    <lineage>
        <taxon>Bacteria</taxon>
        <taxon>Pseudomonadati</taxon>
        <taxon>Myxococcota</taxon>
        <taxon>Myxococcia</taxon>
        <taxon>Myxococcales</taxon>
        <taxon>Cystobacterineae</taxon>
        <taxon>Archangiaceae</taxon>
        <taxon>Hyalangium</taxon>
    </lineage>
</organism>
<dbReference type="STRING" id="394096.DB31_7532"/>
<protein>
    <submittedName>
        <fullName evidence="2">Putative lipoprotein</fullName>
    </submittedName>
</protein>
<dbReference type="PROSITE" id="PS51257">
    <property type="entry name" value="PROKAR_LIPOPROTEIN"/>
    <property type="match status" value="1"/>
</dbReference>
<feature type="region of interest" description="Disordered" evidence="1">
    <location>
        <begin position="57"/>
        <end position="76"/>
    </location>
</feature>
<sequence>MKRMSRIVGALVLVAGLAACEPIDIDDGGGGGGGGNVLFTKGFVFVREDRNVYVVDDKGDANSPKRLTTGGGASNPAVARSGRSVVYVQQTGSGFELRTVATTGTGQPSTVLASGTGCGGCTNFRYPTFNPTGTVIVFAFNNGAGNFALGKVNTDGSGFQALTKQPSTSFGAPSFFPDGQSVLAPSGSTSNQLSQLSRVSLTGTVTVIANNLGNEVLWVLNRAVVSPNGQQFALDGRLSSGGSRIFVGPLSPYSAPTKVTDHQGEPGAQDTFPSWMSTTQVGFLSTAGGGQNIYSVTLPTTTLGGGTLLIPSAGEPDYGGQ</sequence>
<keyword evidence="3" id="KW-1185">Reference proteome</keyword>
<keyword evidence="2" id="KW-0449">Lipoprotein</keyword>
<dbReference type="InterPro" id="IPR011042">
    <property type="entry name" value="6-blade_b-propeller_TolB-like"/>
</dbReference>
<evidence type="ECO:0000313" key="3">
    <source>
        <dbReference type="Proteomes" id="UP000028725"/>
    </source>
</evidence>